<feature type="domain" description="HTH tetR-type" evidence="5">
    <location>
        <begin position="16"/>
        <end position="76"/>
    </location>
</feature>
<dbReference type="InterPro" id="IPR050109">
    <property type="entry name" value="HTH-type_TetR-like_transc_reg"/>
</dbReference>
<dbReference type="InterPro" id="IPR036271">
    <property type="entry name" value="Tet_transcr_reg_TetR-rel_C_sf"/>
</dbReference>
<keyword evidence="2 4" id="KW-0238">DNA-binding</keyword>
<dbReference type="GO" id="GO:0000976">
    <property type="term" value="F:transcription cis-regulatory region binding"/>
    <property type="evidence" value="ECO:0007669"/>
    <property type="project" value="TreeGrafter"/>
</dbReference>
<dbReference type="InterPro" id="IPR025996">
    <property type="entry name" value="MT1864/Rv1816-like_C"/>
</dbReference>
<dbReference type="InterPro" id="IPR009057">
    <property type="entry name" value="Homeodomain-like_sf"/>
</dbReference>
<gene>
    <name evidence="6" type="ORF">JD78_03097</name>
</gene>
<dbReference type="Proteomes" id="UP000321490">
    <property type="component" value="Unassembled WGS sequence"/>
</dbReference>
<evidence type="ECO:0000313" key="6">
    <source>
        <dbReference type="EMBL" id="TWH74553.1"/>
    </source>
</evidence>
<evidence type="ECO:0000313" key="7">
    <source>
        <dbReference type="Proteomes" id="UP000321490"/>
    </source>
</evidence>
<evidence type="ECO:0000256" key="2">
    <source>
        <dbReference type="ARBA" id="ARBA00023125"/>
    </source>
</evidence>
<organism evidence="6 7">
    <name type="scientific">Modestobacter roseus</name>
    <dbReference type="NCBI Taxonomy" id="1181884"/>
    <lineage>
        <taxon>Bacteria</taxon>
        <taxon>Bacillati</taxon>
        <taxon>Actinomycetota</taxon>
        <taxon>Actinomycetes</taxon>
        <taxon>Geodermatophilales</taxon>
        <taxon>Geodermatophilaceae</taxon>
        <taxon>Modestobacter</taxon>
    </lineage>
</organism>
<dbReference type="Gene3D" id="1.10.10.60">
    <property type="entry name" value="Homeodomain-like"/>
    <property type="match status" value="1"/>
</dbReference>
<dbReference type="SUPFAM" id="SSF48498">
    <property type="entry name" value="Tetracyclin repressor-like, C-terminal domain"/>
    <property type="match status" value="1"/>
</dbReference>
<name>A0A562IUV9_9ACTN</name>
<proteinExistence type="predicted"/>
<dbReference type="Gene3D" id="1.10.357.10">
    <property type="entry name" value="Tetracycline Repressor, domain 2"/>
    <property type="match status" value="1"/>
</dbReference>
<reference evidence="6 7" key="1">
    <citation type="submission" date="2019-07" db="EMBL/GenBank/DDBJ databases">
        <title>R&amp;d 2014.</title>
        <authorList>
            <person name="Klenk H.-P."/>
        </authorList>
    </citation>
    <scope>NUCLEOTIDE SEQUENCE [LARGE SCALE GENOMIC DNA]</scope>
    <source>
        <strain evidence="6 7">DSM 45764</strain>
    </source>
</reference>
<dbReference type="InterPro" id="IPR001647">
    <property type="entry name" value="HTH_TetR"/>
</dbReference>
<dbReference type="PANTHER" id="PTHR30055">
    <property type="entry name" value="HTH-TYPE TRANSCRIPTIONAL REGULATOR RUTR"/>
    <property type="match status" value="1"/>
</dbReference>
<dbReference type="SUPFAM" id="SSF46689">
    <property type="entry name" value="Homeodomain-like"/>
    <property type="match status" value="1"/>
</dbReference>
<evidence type="ECO:0000256" key="1">
    <source>
        <dbReference type="ARBA" id="ARBA00023015"/>
    </source>
</evidence>
<evidence type="ECO:0000259" key="5">
    <source>
        <dbReference type="PROSITE" id="PS50977"/>
    </source>
</evidence>
<protein>
    <submittedName>
        <fullName evidence="6">TetR family transcriptional regulator</fullName>
    </submittedName>
</protein>
<accession>A0A562IUV9</accession>
<dbReference type="Pfam" id="PF00440">
    <property type="entry name" value="TetR_N"/>
    <property type="match status" value="1"/>
</dbReference>
<comment type="caution">
    <text evidence="6">The sequence shown here is derived from an EMBL/GenBank/DDBJ whole genome shotgun (WGS) entry which is preliminary data.</text>
</comment>
<dbReference type="AlphaFoldDB" id="A0A562IUV9"/>
<dbReference type="Pfam" id="PF13305">
    <property type="entry name" value="TetR_C_33"/>
    <property type="match status" value="1"/>
</dbReference>
<evidence type="ECO:0000256" key="4">
    <source>
        <dbReference type="PROSITE-ProRule" id="PRU00335"/>
    </source>
</evidence>
<feature type="DNA-binding region" description="H-T-H motif" evidence="4">
    <location>
        <begin position="39"/>
        <end position="58"/>
    </location>
</feature>
<dbReference type="GO" id="GO:0003700">
    <property type="term" value="F:DNA-binding transcription factor activity"/>
    <property type="evidence" value="ECO:0007669"/>
    <property type="project" value="TreeGrafter"/>
</dbReference>
<dbReference type="EMBL" id="VLKF01000001">
    <property type="protein sequence ID" value="TWH74553.1"/>
    <property type="molecule type" value="Genomic_DNA"/>
</dbReference>
<keyword evidence="7" id="KW-1185">Reference proteome</keyword>
<keyword evidence="1" id="KW-0805">Transcription regulation</keyword>
<dbReference type="PROSITE" id="PS50977">
    <property type="entry name" value="HTH_TETR_2"/>
    <property type="match status" value="1"/>
</dbReference>
<dbReference type="PANTHER" id="PTHR30055:SF234">
    <property type="entry name" value="HTH-TYPE TRANSCRIPTIONAL REGULATOR BETI"/>
    <property type="match status" value="1"/>
</dbReference>
<sequence length="201" mass="21078">MATGNSYIGGVPTPDRTSLSAIVSAAGDLLESDGLPAVTMAAVAARVGVRAPSLYKRLRNRDELIEMVAEAALGDLRERLARAVGAGGDGAPVGDPRARLEALIVAAREFARVRPAAFRLVFAPGDLRLDPALLAATSAPLFDVVAELAGPRHALQAARTVTAWATGFILMELSSAFRLGGDLDEAFDYGIRRLAEAITDR</sequence>
<keyword evidence="3" id="KW-0804">Transcription</keyword>
<dbReference type="PRINTS" id="PR00455">
    <property type="entry name" value="HTHTETR"/>
</dbReference>
<evidence type="ECO:0000256" key="3">
    <source>
        <dbReference type="ARBA" id="ARBA00023163"/>
    </source>
</evidence>